<comment type="caution">
    <text evidence="5">The sequence shown here is derived from an EMBL/GenBank/DDBJ whole genome shotgun (WGS) entry which is preliminary data.</text>
</comment>
<dbReference type="SUPFAM" id="SSF46785">
    <property type="entry name" value="Winged helix' DNA-binding domain"/>
    <property type="match status" value="1"/>
</dbReference>
<dbReference type="PROSITE" id="PS50995">
    <property type="entry name" value="HTH_MARR_2"/>
    <property type="match status" value="1"/>
</dbReference>
<name>A0ABQ1JYH0_9GAMM</name>
<feature type="domain" description="HTH marR-type" evidence="4">
    <location>
        <begin position="7"/>
        <end position="138"/>
    </location>
</feature>
<sequence length="142" mass="15679">MDLHKKPGHLIRRLNQNSTAVFSNHMQQVGLDLTPVQFAAMDVIARIPGIDQAKVAAEIGYDRATIGGVVDRLEQKGYIERTVCKHDRRAREVRLTEKGSEVFDQVAPVVQALQADILPGLSLAERDKFIELASKALAHIDG</sequence>
<evidence type="ECO:0000259" key="4">
    <source>
        <dbReference type="PROSITE" id="PS50995"/>
    </source>
</evidence>
<evidence type="ECO:0000256" key="3">
    <source>
        <dbReference type="ARBA" id="ARBA00023163"/>
    </source>
</evidence>
<evidence type="ECO:0000256" key="1">
    <source>
        <dbReference type="ARBA" id="ARBA00023015"/>
    </source>
</evidence>
<dbReference type="Pfam" id="PF12802">
    <property type="entry name" value="MarR_2"/>
    <property type="match status" value="1"/>
</dbReference>
<dbReference type="PANTHER" id="PTHR33164">
    <property type="entry name" value="TRANSCRIPTIONAL REGULATOR, MARR FAMILY"/>
    <property type="match status" value="1"/>
</dbReference>
<dbReference type="Gene3D" id="1.10.10.10">
    <property type="entry name" value="Winged helix-like DNA-binding domain superfamily/Winged helix DNA-binding domain"/>
    <property type="match status" value="1"/>
</dbReference>
<gene>
    <name evidence="5" type="ORF">GCM10011352_03790</name>
</gene>
<keyword evidence="6" id="KW-1185">Reference proteome</keyword>
<keyword evidence="1" id="KW-0805">Transcription regulation</keyword>
<dbReference type="RefSeq" id="WP_188745408.1">
    <property type="nucleotide sequence ID" value="NZ_BMIJ01000001.1"/>
</dbReference>
<dbReference type="SMART" id="SM00347">
    <property type="entry name" value="HTH_MARR"/>
    <property type="match status" value="1"/>
</dbReference>
<dbReference type="InterPro" id="IPR039422">
    <property type="entry name" value="MarR/SlyA-like"/>
</dbReference>
<keyword evidence="2" id="KW-0238">DNA-binding</keyword>
<dbReference type="InterPro" id="IPR000835">
    <property type="entry name" value="HTH_MarR-typ"/>
</dbReference>
<dbReference type="EMBL" id="BMIJ01000001">
    <property type="protein sequence ID" value="GGB81304.1"/>
    <property type="molecule type" value="Genomic_DNA"/>
</dbReference>
<evidence type="ECO:0000256" key="2">
    <source>
        <dbReference type="ARBA" id="ARBA00023125"/>
    </source>
</evidence>
<reference evidence="6" key="1">
    <citation type="journal article" date="2019" name="Int. J. Syst. Evol. Microbiol.">
        <title>The Global Catalogue of Microorganisms (GCM) 10K type strain sequencing project: providing services to taxonomists for standard genome sequencing and annotation.</title>
        <authorList>
            <consortium name="The Broad Institute Genomics Platform"/>
            <consortium name="The Broad Institute Genome Sequencing Center for Infectious Disease"/>
            <person name="Wu L."/>
            <person name="Ma J."/>
        </authorList>
    </citation>
    <scope>NUCLEOTIDE SEQUENCE [LARGE SCALE GENOMIC DNA]</scope>
    <source>
        <strain evidence="6">CGMCC 1.15341</strain>
    </source>
</reference>
<dbReference type="PANTHER" id="PTHR33164:SF95">
    <property type="entry name" value="TRANSCRIPTIONAL REGULATOR"/>
    <property type="match status" value="1"/>
</dbReference>
<dbReference type="Proteomes" id="UP000629025">
    <property type="component" value="Unassembled WGS sequence"/>
</dbReference>
<dbReference type="InterPro" id="IPR023187">
    <property type="entry name" value="Tscrpt_reg_MarR-type_CS"/>
</dbReference>
<accession>A0ABQ1JYH0</accession>
<evidence type="ECO:0000313" key="5">
    <source>
        <dbReference type="EMBL" id="GGB81304.1"/>
    </source>
</evidence>
<dbReference type="InterPro" id="IPR036390">
    <property type="entry name" value="WH_DNA-bd_sf"/>
</dbReference>
<dbReference type="InterPro" id="IPR036388">
    <property type="entry name" value="WH-like_DNA-bd_sf"/>
</dbReference>
<dbReference type="PROSITE" id="PS01117">
    <property type="entry name" value="HTH_MARR_1"/>
    <property type="match status" value="1"/>
</dbReference>
<organism evidence="5 6">
    <name type="scientific">Marinobacterium zhoushanense</name>
    <dbReference type="NCBI Taxonomy" id="1679163"/>
    <lineage>
        <taxon>Bacteria</taxon>
        <taxon>Pseudomonadati</taxon>
        <taxon>Pseudomonadota</taxon>
        <taxon>Gammaproteobacteria</taxon>
        <taxon>Oceanospirillales</taxon>
        <taxon>Oceanospirillaceae</taxon>
        <taxon>Marinobacterium</taxon>
    </lineage>
</organism>
<dbReference type="PRINTS" id="PR00598">
    <property type="entry name" value="HTHMARR"/>
</dbReference>
<protein>
    <submittedName>
        <fullName evidence="5">Transcriptional regulator</fullName>
    </submittedName>
</protein>
<evidence type="ECO:0000313" key="6">
    <source>
        <dbReference type="Proteomes" id="UP000629025"/>
    </source>
</evidence>
<proteinExistence type="predicted"/>
<keyword evidence="3" id="KW-0804">Transcription</keyword>